<dbReference type="InterPro" id="IPR025661">
    <property type="entry name" value="Pept_asp_AS"/>
</dbReference>
<keyword evidence="2" id="KW-0865">Zymogen</keyword>
<feature type="signal peptide" evidence="3">
    <location>
        <begin position="1"/>
        <end position="22"/>
    </location>
</feature>
<dbReference type="Pfam" id="PF00112">
    <property type="entry name" value="Peptidase_C1"/>
    <property type="match status" value="1"/>
</dbReference>
<dbReference type="InterPro" id="IPR000668">
    <property type="entry name" value="Peptidase_C1A_C"/>
</dbReference>
<feature type="domain" description="Peptidase C1A papain C-terminal" evidence="4">
    <location>
        <begin position="53"/>
        <end position="287"/>
    </location>
</feature>
<dbReference type="InterPro" id="IPR038765">
    <property type="entry name" value="Papain-like_cys_pep_sf"/>
</dbReference>
<evidence type="ECO:0000256" key="2">
    <source>
        <dbReference type="ARBA" id="ARBA00023145"/>
    </source>
</evidence>
<dbReference type="PROSITE" id="PS00640">
    <property type="entry name" value="THIOL_PROTEASE_ASN"/>
    <property type="match status" value="1"/>
</dbReference>
<dbReference type="GO" id="GO:0008234">
    <property type="term" value="F:cysteine-type peptidase activity"/>
    <property type="evidence" value="ECO:0007669"/>
    <property type="project" value="InterPro"/>
</dbReference>
<organism evidence="5">
    <name type="scientific">Spongospora subterranea</name>
    <dbReference type="NCBI Taxonomy" id="70186"/>
    <lineage>
        <taxon>Eukaryota</taxon>
        <taxon>Sar</taxon>
        <taxon>Rhizaria</taxon>
        <taxon>Endomyxa</taxon>
        <taxon>Phytomyxea</taxon>
        <taxon>Plasmodiophorida</taxon>
        <taxon>Plasmodiophoridae</taxon>
        <taxon>Spongospora</taxon>
    </lineage>
</organism>
<evidence type="ECO:0000259" key="4">
    <source>
        <dbReference type="SMART" id="SM00645"/>
    </source>
</evidence>
<dbReference type="GO" id="GO:0006508">
    <property type="term" value="P:proteolysis"/>
    <property type="evidence" value="ECO:0007669"/>
    <property type="project" value="InterPro"/>
</dbReference>
<dbReference type="EMBL" id="HACM01002298">
    <property type="protein sequence ID" value="CRZ02740.1"/>
    <property type="molecule type" value="Transcribed_RNA"/>
</dbReference>
<evidence type="ECO:0000256" key="3">
    <source>
        <dbReference type="SAM" id="SignalP"/>
    </source>
</evidence>
<proteinExistence type="inferred from homology"/>
<dbReference type="SMART" id="SM00645">
    <property type="entry name" value="Pept_C1"/>
    <property type="match status" value="1"/>
</dbReference>
<dbReference type="AlphaFoldDB" id="A0A0H5QKS6"/>
<dbReference type="InterPro" id="IPR013128">
    <property type="entry name" value="Peptidase_C1A"/>
</dbReference>
<dbReference type="Gene3D" id="3.90.70.10">
    <property type="entry name" value="Cysteine proteinases"/>
    <property type="match status" value="1"/>
</dbReference>
<protein>
    <recommendedName>
        <fullName evidence="4">Peptidase C1A papain C-terminal domain-containing protein</fullName>
    </recommendedName>
</protein>
<evidence type="ECO:0000256" key="1">
    <source>
        <dbReference type="ARBA" id="ARBA00008455"/>
    </source>
</evidence>
<dbReference type="FunFam" id="3.90.70.10:FF:000117">
    <property type="entry name" value="Probable papain cysteine protease"/>
    <property type="match status" value="1"/>
</dbReference>
<evidence type="ECO:0000313" key="5">
    <source>
        <dbReference type="EMBL" id="CRZ02740.1"/>
    </source>
</evidence>
<dbReference type="SUPFAM" id="SSF54001">
    <property type="entry name" value="Cysteine proteinases"/>
    <property type="match status" value="1"/>
</dbReference>
<name>A0A0H5QKS6_9EUKA</name>
<feature type="chain" id="PRO_5018753863" description="Peptidase C1A papain C-terminal domain-containing protein" evidence="3">
    <location>
        <begin position="23"/>
        <end position="319"/>
    </location>
</feature>
<sequence length="319" mass="35761">MEKSLMFWMLFLIGLQYVVVDARVSEIRSMPGRIRKHAIKTRLPYTQYAAHELPQHYDYRNISGVNYCTKDLNQHIPKYCGSCWAHGALSALGDRIKFARKAAFPDVNLAIQVILNCGTHVAGSCDGGESGGVYEWVHDHGIPEDTCQQYKAEDDECTNINKCRNCDPLTNICSPVNKYPSWFVDEYGEVSGEHRMMAEIYARGPIACQVDATSLETYTGGILNATDAMPSPNHIISVAGWGYDADTKTKYWIGRNSWGTYWGEHGWFRVVRGSNNILIESGCDWATPVAQKDADLHVVVPAYPEELRVIEDIAIVMAE</sequence>
<keyword evidence="3" id="KW-0732">Signal</keyword>
<reference evidence="5" key="1">
    <citation type="submission" date="2015-04" db="EMBL/GenBank/DDBJ databases">
        <title>The genome sequence of the plant pathogenic Rhizarian Plasmodiophora brassicae reveals insights in its biotrophic life cycle and the origin of chitin synthesis.</title>
        <authorList>
            <person name="Schwelm A."/>
            <person name="Fogelqvist J."/>
            <person name="Knaust A."/>
            <person name="Julke S."/>
            <person name="Lilja T."/>
            <person name="Dhandapani V."/>
            <person name="Bonilla-Rosso G."/>
            <person name="Karlsson M."/>
            <person name="Shevchenko A."/>
            <person name="Choi S.R."/>
            <person name="Kim H.G."/>
            <person name="Park J.Y."/>
            <person name="Lim Y.P."/>
            <person name="Ludwig-Muller J."/>
            <person name="Dixelius C."/>
        </authorList>
    </citation>
    <scope>NUCLEOTIDE SEQUENCE</scope>
    <source>
        <tissue evidence="5">Potato root galls</tissue>
    </source>
</reference>
<dbReference type="PANTHER" id="PTHR12411">
    <property type="entry name" value="CYSTEINE PROTEASE FAMILY C1-RELATED"/>
    <property type="match status" value="1"/>
</dbReference>
<comment type="similarity">
    <text evidence="1">Belongs to the peptidase C1 family.</text>
</comment>
<accession>A0A0H5QKS6</accession>